<feature type="compositionally biased region" description="Acidic residues" evidence="1">
    <location>
        <begin position="181"/>
        <end position="193"/>
    </location>
</feature>
<sequence length="308" mass="31498">MCVAPPSCDSGKEFLTRGSNFPATTVSGRVYVLSSPPSSVCSAGCQYTSASSKASSCYLVSGSTDTGFCNYSMTSNGERCSGDDSPGPDVGDPPNPDDTSETPNQPSDPDDPGCAPGQAWSGSACVTEPTGEGDEGGGADDGEGDDSGDPCDIEGDCWDDDDDGGSGNGSGNGSGSGNGDDSGDGEGEGEGECDPSKGYVCGGGKGPETGLNTPDAGSWDKANEEWDQRLDEAKKELKDKVKANVDQMKSAFNLQLSAGGGQLPCDSFTVWKKSYRFCVADYADQLSNLRLALLLMAAVIAALIILKE</sequence>
<comment type="caution">
    <text evidence="3">The sequence shown here is derived from an EMBL/GenBank/DDBJ whole genome shotgun (WGS) entry which is preliminary data.</text>
</comment>
<keyword evidence="2" id="KW-0472">Membrane</keyword>
<dbReference type="Proteomes" id="UP000608450">
    <property type="component" value="Unassembled WGS sequence"/>
</dbReference>
<evidence type="ECO:0000313" key="4">
    <source>
        <dbReference type="Proteomes" id="UP000608450"/>
    </source>
</evidence>
<feature type="region of interest" description="Disordered" evidence="1">
    <location>
        <begin position="78"/>
        <end position="220"/>
    </location>
</feature>
<keyword evidence="2" id="KW-0812">Transmembrane</keyword>
<feature type="compositionally biased region" description="Acidic residues" evidence="1">
    <location>
        <begin position="131"/>
        <end position="164"/>
    </location>
</feature>
<protein>
    <submittedName>
        <fullName evidence="3">Attachment protein</fullName>
    </submittedName>
</protein>
<keyword evidence="2" id="KW-1133">Transmembrane helix</keyword>
<gene>
    <name evidence="3" type="ORF">I5I61_13130</name>
</gene>
<dbReference type="EMBL" id="JADTFC010000028">
    <property type="protein sequence ID" value="MBG6288391.1"/>
    <property type="molecule type" value="Genomic_DNA"/>
</dbReference>
<organism evidence="3 4">
    <name type="scientific">Pseudomonas nitroreducens</name>
    <dbReference type="NCBI Taxonomy" id="46680"/>
    <lineage>
        <taxon>Bacteria</taxon>
        <taxon>Pseudomonadati</taxon>
        <taxon>Pseudomonadota</taxon>
        <taxon>Gammaproteobacteria</taxon>
        <taxon>Pseudomonadales</taxon>
        <taxon>Pseudomonadaceae</taxon>
        <taxon>Pseudomonas</taxon>
    </lineage>
</organism>
<evidence type="ECO:0000313" key="3">
    <source>
        <dbReference type="EMBL" id="MBG6288391.1"/>
    </source>
</evidence>
<evidence type="ECO:0000256" key="2">
    <source>
        <dbReference type="SAM" id="Phobius"/>
    </source>
</evidence>
<reference evidence="3 4" key="1">
    <citation type="submission" date="2020-11" db="EMBL/GenBank/DDBJ databases">
        <title>Enhanced detection system for hospital associated transmission using whole genome sequencing surveillance.</title>
        <authorList>
            <person name="Harrison L.H."/>
            <person name="Van Tyne D."/>
            <person name="Marsh J.W."/>
            <person name="Griffith M.P."/>
            <person name="Snyder D.J."/>
            <person name="Cooper V.S."/>
            <person name="Mustapha M."/>
        </authorList>
    </citation>
    <scope>NUCLEOTIDE SEQUENCE [LARGE SCALE GENOMIC DNA]</scope>
    <source>
        <strain evidence="3 4">PSA00705</strain>
    </source>
</reference>
<feature type="compositionally biased region" description="Gly residues" evidence="1">
    <location>
        <begin position="165"/>
        <end position="180"/>
    </location>
</feature>
<evidence type="ECO:0000256" key="1">
    <source>
        <dbReference type="SAM" id="MobiDB-lite"/>
    </source>
</evidence>
<feature type="transmembrane region" description="Helical" evidence="2">
    <location>
        <begin position="289"/>
        <end position="306"/>
    </location>
</feature>
<name>A0ABS0KL81_PSENT</name>
<accession>A0ABS0KL81</accession>
<keyword evidence="4" id="KW-1185">Reference proteome</keyword>
<proteinExistence type="predicted"/>
<dbReference type="RefSeq" id="WP_196912751.1">
    <property type="nucleotide sequence ID" value="NZ_JADTFC010000028.1"/>
</dbReference>